<dbReference type="EMBL" id="PVBS01000007">
    <property type="protein sequence ID" value="PRD50684.1"/>
    <property type="molecule type" value="Genomic_DNA"/>
</dbReference>
<dbReference type="SUPFAM" id="SSF48208">
    <property type="entry name" value="Six-hairpin glycosidases"/>
    <property type="match status" value="1"/>
</dbReference>
<feature type="active site" description="Nucleophile" evidence="3">
    <location>
        <position position="113"/>
    </location>
</feature>
<accession>A0A2S9JCY4</accession>
<evidence type="ECO:0000256" key="2">
    <source>
        <dbReference type="ARBA" id="ARBA00038358"/>
    </source>
</evidence>
<dbReference type="RefSeq" id="WP_105727842.1">
    <property type="nucleotide sequence ID" value="NZ_PVBS01000007.1"/>
</dbReference>
<protein>
    <submittedName>
        <fullName evidence="5">Glucuronyl hydrolase</fullName>
    </submittedName>
</protein>
<comment type="caution">
    <text evidence="5">The sequence shown here is derived from an EMBL/GenBank/DDBJ whole genome shotgun (WGS) entry which is preliminary data.</text>
</comment>
<comment type="similarity">
    <text evidence="2">Belongs to the glycosyl hydrolase 88 family.</text>
</comment>
<dbReference type="GO" id="GO:0000272">
    <property type="term" value="P:polysaccharide catabolic process"/>
    <property type="evidence" value="ECO:0007669"/>
    <property type="project" value="TreeGrafter"/>
</dbReference>
<dbReference type="Gene3D" id="1.50.10.10">
    <property type="match status" value="1"/>
</dbReference>
<evidence type="ECO:0000256" key="3">
    <source>
        <dbReference type="PIRSR" id="PIRSR610905-1"/>
    </source>
</evidence>
<feature type="active site" description="Proton donor" evidence="3">
    <location>
        <position position="173"/>
    </location>
</feature>
<evidence type="ECO:0000313" key="6">
    <source>
        <dbReference type="Proteomes" id="UP000238642"/>
    </source>
</evidence>
<feature type="binding site" evidence="4">
    <location>
        <position position="359"/>
    </location>
    <ligand>
        <name>substrate</name>
    </ligand>
</feature>
<dbReference type="InterPro" id="IPR008928">
    <property type="entry name" value="6-hairpin_glycosidase_sf"/>
</dbReference>
<keyword evidence="1 5" id="KW-0378">Hydrolase</keyword>
<dbReference type="InterPro" id="IPR052369">
    <property type="entry name" value="UG_Glycosaminoglycan_Hydrolase"/>
</dbReference>
<evidence type="ECO:0000256" key="4">
    <source>
        <dbReference type="PIRSR" id="PIRSR610905-2"/>
    </source>
</evidence>
<feature type="binding site" evidence="4">
    <location>
        <position position="113"/>
    </location>
    <ligand>
        <name>substrate</name>
    </ligand>
</feature>
<proteinExistence type="inferred from homology"/>
<feature type="binding site" evidence="4">
    <location>
        <position position="245"/>
    </location>
    <ligand>
        <name>substrate</name>
    </ligand>
</feature>
<dbReference type="AlphaFoldDB" id="A0A2S9JCY4"/>
<feature type="binding site" evidence="4">
    <location>
        <position position="173"/>
    </location>
    <ligand>
        <name>substrate</name>
    </ligand>
</feature>
<evidence type="ECO:0000256" key="1">
    <source>
        <dbReference type="ARBA" id="ARBA00022801"/>
    </source>
</evidence>
<gene>
    <name evidence="5" type="ORF">C5749_19230</name>
</gene>
<name>A0A2S9JCY4_9SPHI</name>
<evidence type="ECO:0000313" key="5">
    <source>
        <dbReference type="EMBL" id="PRD50684.1"/>
    </source>
</evidence>
<feature type="binding site" evidence="4">
    <location>
        <position position="233"/>
    </location>
    <ligand>
        <name>substrate</name>
    </ligand>
</feature>
<feature type="binding site" evidence="4">
    <location>
        <position position="249"/>
    </location>
    <ligand>
        <name>substrate</name>
    </ligand>
</feature>
<dbReference type="InterPro" id="IPR012341">
    <property type="entry name" value="6hp_glycosidase-like_sf"/>
</dbReference>
<reference evidence="5 6" key="1">
    <citation type="submission" date="2018-02" db="EMBL/GenBank/DDBJ databases">
        <title>The draft genome of Sphingobacterium gobiense H7.</title>
        <authorList>
            <person name="Li L."/>
            <person name="Liu L."/>
            <person name="Zhang X."/>
            <person name="Wang T."/>
            <person name="Liang L."/>
        </authorList>
    </citation>
    <scope>NUCLEOTIDE SEQUENCE [LARGE SCALE GENOMIC DNA]</scope>
    <source>
        <strain evidence="5 6">ACCC 05757</strain>
    </source>
</reference>
<dbReference type="GO" id="GO:0052757">
    <property type="term" value="F:chondroitin hydrolase activity"/>
    <property type="evidence" value="ECO:0007669"/>
    <property type="project" value="TreeGrafter"/>
</dbReference>
<keyword evidence="6" id="KW-1185">Reference proteome</keyword>
<organism evidence="5 6">
    <name type="scientific">Sphingobacterium gobiense</name>
    <dbReference type="NCBI Taxonomy" id="1382456"/>
    <lineage>
        <taxon>Bacteria</taxon>
        <taxon>Pseudomonadati</taxon>
        <taxon>Bacteroidota</taxon>
        <taxon>Sphingobacteriia</taxon>
        <taxon>Sphingobacteriales</taxon>
        <taxon>Sphingobacteriaceae</taxon>
        <taxon>Sphingobacterium</taxon>
    </lineage>
</organism>
<dbReference type="Pfam" id="PF07470">
    <property type="entry name" value="Glyco_hydro_88"/>
    <property type="match status" value="1"/>
</dbReference>
<dbReference type="InterPro" id="IPR010905">
    <property type="entry name" value="Glyco_hydro_88"/>
</dbReference>
<dbReference type="OrthoDB" id="428577at2"/>
<dbReference type="PANTHER" id="PTHR36845">
    <property type="entry name" value="HYDROLASE, PUTATIVE (AFU_ORTHOLOGUE AFUA_7G05090)-RELATED"/>
    <property type="match status" value="1"/>
</dbReference>
<sequence length="388" mass="44769">MNRYIWCLVFVCYAVSGWGQSLHDEKIVADATDQLRYLVEYTEQLVQDSTRVSPRTLENGELALVRRSDWTSGFYPGILWEMFDLTKDEQWKDWAQTATARIKGEKENGRTHDMGFKVYNSFGKGYQLTGDPHYRDVIIHAAKTLSSRFNPTVGCIRSWDHNADKWEFPVIIDNMLNLELLFAATKLTGDSTYYRMATSHADKTLENHFRQDRGSYHVVDYDPQTGKVKHRHTHQGYAHESTWSRGQAWALYGFTMCYRETREERFLDKALVLFSWLSERLPEDGVAYWDFDAPAIPNEPRDASAAAVMASALYELDHLVSNKPALRKLADRIMISLTANYRNVKGTKKGFLLGHSTGSKPHRSEVDVPLIYADYYYLEALLRKNGKF</sequence>
<dbReference type="PANTHER" id="PTHR36845:SF1">
    <property type="entry name" value="HYDROLASE, PUTATIVE (AFU_ORTHOLOGUE AFUA_7G05090)-RELATED"/>
    <property type="match status" value="1"/>
</dbReference>
<dbReference type="Proteomes" id="UP000238642">
    <property type="component" value="Unassembled WGS sequence"/>
</dbReference>